<protein>
    <submittedName>
        <fullName evidence="3">Uncharacterized protein</fullName>
    </submittedName>
</protein>
<keyword evidence="2" id="KW-0472">Membrane</keyword>
<feature type="transmembrane region" description="Helical" evidence="2">
    <location>
        <begin position="502"/>
        <end position="525"/>
    </location>
</feature>
<dbReference type="OrthoDB" id="192521at2759"/>
<keyword evidence="2" id="KW-0812">Transmembrane</keyword>
<feature type="compositionally biased region" description="Polar residues" evidence="1">
    <location>
        <begin position="97"/>
        <end position="112"/>
    </location>
</feature>
<keyword evidence="4" id="KW-1185">Reference proteome</keyword>
<name>A0A9W7B4S4_9STRA</name>
<dbReference type="Proteomes" id="UP001165085">
    <property type="component" value="Unassembled WGS sequence"/>
</dbReference>
<reference evidence="4" key="1">
    <citation type="journal article" date="2023" name="Commun. Biol.">
        <title>Genome analysis of Parmales, the sister group of diatoms, reveals the evolutionary specialization of diatoms from phago-mixotrophs to photoautotrophs.</title>
        <authorList>
            <person name="Ban H."/>
            <person name="Sato S."/>
            <person name="Yoshikawa S."/>
            <person name="Yamada K."/>
            <person name="Nakamura Y."/>
            <person name="Ichinomiya M."/>
            <person name="Sato N."/>
            <person name="Blanc-Mathieu R."/>
            <person name="Endo H."/>
            <person name="Kuwata A."/>
            <person name="Ogata H."/>
        </authorList>
    </citation>
    <scope>NUCLEOTIDE SEQUENCE [LARGE SCALE GENOMIC DNA]</scope>
    <source>
        <strain evidence="4">NIES 3701</strain>
    </source>
</reference>
<gene>
    <name evidence="3" type="ORF">TrST_g9737</name>
</gene>
<evidence type="ECO:0000313" key="4">
    <source>
        <dbReference type="Proteomes" id="UP001165085"/>
    </source>
</evidence>
<accession>A0A9W7B4S4</accession>
<dbReference type="EMBL" id="BRXY01000265">
    <property type="protein sequence ID" value="GMH82081.1"/>
    <property type="molecule type" value="Genomic_DNA"/>
</dbReference>
<evidence type="ECO:0000313" key="3">
    <source>
        <dbReference type="EMBL" id="GMH82081.1"/>
    </source>
</evidence>
<dbReference type="AlphaFoldDB" id="A0A9W7B4S4"/>
<feature type="region of interest" description="Disordered" evidence="1">
    <location>
        <begin position="194"/>
        <end position="218"/>
    </location>
</feature>
<evidence type="ECO:0000256" key="2">
    <source>
        <dbReference type="SAM" id="Phobius"/>
    </source>
</evidence>
<comment type="caution">
    <text evidence="3">The sequence shown here is derived from an EMBL/GenBank/DDBJ whole genome shotgun (WGS) entry which is preliminary data.</text>
</comment>
<keyword evidence="2" id="KW-1133">Transmembrane helix</keyword>
<evidence type="ECO:0000256" key="1">
    <source>
        <dbReference type="SAM" id="MobiDB-lite"/>
    </source>
</evidence>
<sequence length="553" mass="60988">MYMNNREYIKAEEQTGGGTMINFVQSPYPPVTQVMKNGQKDEWISIQYDGLFLVDHADAMTPWTPPYFSGYPSTGWQGEEASSNPLLPPIPPFKAISSSSGAGGQVTDNNGESHFPRSAISTGYTSFLFADDFELGDQMFFTKSPDYLMYILPGCPNWDPGLTAEEMKGPCPRRKLQKGNFKFTVLGLMSGTDINSLNTDHPPKGYESGESPDPKTDRDVADYKTLVYRSMLDLGAMADGPNSVDAWITSKATNANMTLAEIPEGYNIANHVIHINGPQHGVIDIDLHPYYSTGSYVRNLDEAVCQPGHNPSDFQECTRDVTGFETSGDSFPAFMSKYVGAKLGDPSMPMSEIRGLGGAPVLNVEEVLEMKITLTPNTCEGRPDVPDPSWTPDVGWVGAPEGCPWWYKSTSDHNGGLEWSVHEEEVPHLNKMFKKDDMIKCETGMCFNIDFHIELGGQTLGERTIFGNPGNDVAKGHEMGTFFLYDPTVVAGGEVDWWIENLWWIIPAAGGVLILTIVSCCVCCCRRRGYCGGQTTLQKEMKMKQVVAENENL</sequence>
<feature type="region of interest" description="Disordered" evidence="1">
    <location>
        <begin position="97"/>
        <end position="117"/>
    </location>
</feature>
<proteinExistence type="predicted"/>
<organism evidence="3 4">
    <name type="scientific">Triparma strigata</name>
    <dbReference type="NCBI Taxonomy" id="1606541"/>
    <lineage>
        <taxon>Eukaryota</taxon>
        <taxon>Sar</taxon>
        <taxon>Stramenopiles</taxon>
        <taxon>Ochrophyta</taxon>
        <taxon>Bolidophyceae</taxon>
        <taxon>Parmales</taxon>
        <taxon>Triparmaceae</taxon>
        <taxon>Triparma</taxon>
    </lineage>
</organism>